<accession>S8E4V1</accession>
<organism evidence="1 2">
    <name type="scientific">Fomitopsis schrenkii</name>
    <name type="common">Brown rot fungus</name>
    <dbReference type="NCBI Taxonomy" id="2126942"/>
    <lineage>
        <taxon>Eukaryota</taxon>
        <taxon>Fungi</taxon>
        <taxon>Dikarya</taxon>
        <taxon>Basidiomycota</taxon>
        <taxon>Agaricomycotina</taxon>
        <taxon>Agaricomycetes</taxon>
        <taxon>Polyporales</taxon>
        <taxon>Fomitopsis</taxon>
    </lineage>
</organism>
<dbReference type="AlphaFoldDB" id="S8E4V1"/>
<keyword evidence="2" id="KW-1185">Reference proteome</keyword>
<dbReference type="EMBL" id="KE504165">
    <property type="protein sequence ID" value="EPS98418.1"/>
    <property type="molecule type" value="Genomic_DNA"/>
</dbReference>
<sequence>MRSQPYRTFPCRTMSLICPTLSRLPDVSLHQYLDQKPAQHLPVTASLCRTRPCFHMTCSDVSLSAYYDSSGSSPFLA</sequence>
<name>S8E4V1_FOMSC</name>
<dbReference type="Proteomes" id="UP000015241">
    <property type="component" value="Unassembled WGS sequence"/>
</dbReference>
<reference evidence="1 2" key="1">
    <citation type="journal article" date="2012" name="Science">
        <title>The Paleozoic origin of enzymatic lignin decomposition reconstructed from 31 fungal genomes.</title>
        <authorList>
            <person name="Floudas D."/>
            <person name="Binder M."/>
            <person name="Riley R."/>
            <person name="Barry K."/>
            <person name="Blanchette R.A."/>
            <person name="Henrissat B."/>
            <person name="Martinez A.T."/>
            <person name="Otillar R."/>
            <person name="Spatafora J.W."/>
            <person name="Yadav J.S."/>
            <person name="Aerts A."/>
            <person name="Benoit I."/>
            <person name="Boyd A."/>
            <person name="Carlson A."/>
            <person name="Copeland A."/>
            <person name="Coutinho P.M."/>
            <person name="de Vries R.P."/>
            <person name="Ferreira P."/>
            <person name="Findley K."/>
            <person name="Foster B."/>
            <person name="Gaskell J."/>
            <person name="Glotzer D."/>
            <person name="Gorecki P."/>
            <person name="Heitman J."/>
            <person name="Hesse C."/>
            <person name="Hori C."/>
            <person name="Igarashi K."/>
            <person name="Jurgens J.A."/>
            <person name="Kallen N."/>
            <person name="Kersten P."/>
            <person name="Kohler A."/>
            <person name="Kuees U."/>
            <person name="Kumar T.K.A."/>
            <person name="Kuo A."/>
            <person name="LaButti K."/>
            <person name="Larrondo L.F."/>
            <person name="Lindquist E."/>
            <person name="Ling A."/>
            <person name="Lombard V."/>
            <person name="Lucas S."/>
            <person name="Lundell T."/>
            <person name="Martin R."/>
            <person name="McLaughlin D.J."/>
            <person name="Morgenstern I."/>
            <person name="Morin E."/>
            <person name="Murat C."/>
            <person name="Nagy L.G."/>
            <person name="Nolan M."/>
            <person name="Ohm R.A."/>
            <person name="Patyshakuliyeva A."/>
            <person name="Rokas A."/>
            <person name="Ruiz-Duenas F.J."/>
            <person name="Sabat G."/>
            <person name="Salamov A."/>
            <person name="Samejima M."/>
            <person name="Schmutz J."/>
            <person name="Slot J.C."/>
            <person name="St John F."/>
            <person name="Stenlid J."/>
            <person name="Sun H."/>
            <person name="Sun S."/>
            <person name="Syed K."/>
            <person name="Tsang A."/>
            <person name="Wiebenga A."/>
            <person name="Young D."/>
            <person name="Pisabarro A."/>
            <person name="Eastwood D.C."/>
            <person name="Martin F."/>
            <person name="Cullen D."/>
            <person name="Grigoriev I.V."/>
            <person name="Hibbett D.S."/>
        </authorList>
    </citation>
    <scope>NUCLEOTIDE SEQUENCE</scope>
    <source>
        <strain evidence="2">FP-58527</strain>
    </source>
</reference>
<dbReference type="HOGENOM" id="CLU_2638101_0_0_1"/>
<evidence type="ECO:0000313" key="2">
    <source>
        <dbReference type="Proteomes" id="UP000015241"/>
    </source>
</evidence>
<proteinExistence type="predicted"/>
<evidence type="ECO:0000313" key="1">
    <source>
        <dbReference type="EMBL" id="EPS98418.1"/>
    </source>
</evidence>
<dbReference type="InParanoid" id="S8E4V1"/>
<gene>
    <name evidence="1" type="ORF">FOMPIDRAFT_161975</name>
</gene>
<protein>
    <submittedName>
        <fullName evidence="1">Uncharacterized protein</fullName>
    </submittedName>
</protein>